<feature type="domain" description="Organic solvent tolerance-like N-terminal" evidence="6">
    <location>
        <begin position="30"/>
        <end position="140"/>
    </location>
</feature>
<evidence type="ECO:0000313" key="8">
    <source>
        <dbReference type="Proteomes" id="UP000244223"/>
    </source>
</evidence>
<dbReference type="PANTHER" id="PTHR36504">
    <property type="entry name" value="LIPOPOLYSACCHARIDE EXPORT SYSTEM PROTEIN LPTA"/>
    <property type="match status" value="1"/>
</dbReference>
<keyword evidence="2 4" id="KW-0732">Signal</keyword>
<dbReference type="RefSeq" id="WP_170106946.1">
    <property type="nucleotide sequence ID" value="NZ_QAON01000007.1"/>
</dbReference>
<dbReference type="PANTHER" id="PTHR36504:SF1">
    <property type="entry name" value="LIPOPOLYSACCHARIDE EXPORT SYSTEM PROTEIN LPTA"/>
    <property type="match status" value="1"/>
</dbReference>
<gene>
    <name evidence="4" type="primary">lptA</name>
    <name evidence="7" type="ORF">C8N29_107161</name>
</gene>
<feature type="signal peptide" evidence="4">
    <location>
        <begin position="1"/>
        <end position="19"/>
    </location>
</feature>
<dbReference type="Pfam" id="PF03968">
    <property type="entry name" value="LptD_N"/>
    <property type="match status" value="1"/>
</dbReference>
<feature type="compositionally biased region" description="Basic and acidic residues" evidence="5">
    <location>
        <begin position="159"/>
        <end position="170"/>
    </location>
</feature>
<comment type="caution">
    <text evidence="7">The sequence shown here is derived from an EMBL/GenBank/DDBJ whole genome shotgun (WGS) entry which is preliminary data.</text>
</comment>
<dbReference type="AlphaFoldDB" id="A0A2T5IZF1"/>
<dbReference type="InterPro" id="IPR052037">
    <property type="entry name" value="LPS_export_LptA"/>
</dbReference>
<keyword evidence="8" id="KW-1185">Reference proteome</keyword>
<feature type="region of interest" description="Disordered" evidence="5">
    <location>
        <begin position="141"/>
        <end position="180"/>
    </location>
</feature>
<evidence type="ECO:0000256" key="5">
    <source>
        <dbReference type="SAM" id="MobiDB-lite"/>
    </source>
</evidence>
<evidence type="ECO:0000256" key="3">
    <source>
        <dbReference type="ARBA" id="ARBA00022764"/>
    </source>
</evidence>
<feature type="compositionally biased region" description="Basic and acidic residues" evidence="5">
    <location>
        <begin position="141"/>
        <end position="150"/>
    </location>
</feature>
<proteinExistence type="inferred from homology"/>
<name>A0A2T5IZF1_9GAMM</name>
<comment type="subcellular location">
    <subcellularLocation>
        <location evidence="4">Periplasm</location>
    </subcellularLocation>
</comment>
<evidence type="ECO:0000313" key="7">
    <source>
        <dbReference type="EMBL" id="PTQ89427.1"/>
    </source>
</evidence>
<organism evidence="7 8">
    <name type="scientific">Agitococcus lubricus</name>
    <dbReference type="NCBI Taxonomy" id="1077255"/>
    <lineage>
        <taxon>Bacteria</taxon>
        <taxon>Pseudomonadati</taxon>
        <taxon>Pseudomonadota</taxon>
        <taxon>Gammaproteobacteria</taxon>
        <taxon>Moraxellales</taxon>
        <taxon>Moraxellaceae</taxon>
        <taxon>Agitococcus</taxon>
    </lineage>
</organism>
<dbReference type="Proteomes" id="UP000244223">
    <property type="component" value="Unassembled WGS sequence"/>
</dbReference>
<dbReference type="HAMAP" id="MF_01914">
    <property type="entry name" value="LPS_assembly_LptA"/>
    <property type="match status" value="1"/>
</dbReference>
<comment type="subunit">
    <text evidence="4">Component of the lipopolysaccharide transport and assembly complex.</text>
</comment>
<dbReference type="GO" id="GO:0030288">
    <property type="term" value="C:outer membrane-bounded periplasmic space"/>
    <property type="evidence" value="ECO:0007669"/>
    <property type="project" value="TreeGrafter"/>
</dbReference>
<evidence type="ECO:0000256" key="2">
    <source>
        <dbReference type="ARBA" id="ARBA00022729"/>
    </source>
</evidence>
<feature type="chain" id="PRO_5031654187" description="Lipopolysaccharide export system protein LptA" evidence="4">
    <location>
        <begin position="20"/>
        <end position="180"/>
    </location>
</feature>
<comment type="function">
    <text evidence="4">Involved in the assembly of lipopolysaccharide (LPS). Required for the translocation of LPS from the inner membrane to the outer membrane. May form a bridge between the inner membrane and the outer membrane, via interactions with LptC and LptD, thereby facilitating LPS transfer across the periplasm.</text>
</comment>
<evidence type="ECO:0000256" key="1">
    <source>
        <dbReference type="ARBA" id="ARBA00022448"/>
    </source>
</evidence>
<dbReference type="GO" id="GO:0009279">
    <property type="term" value="C:cell outer membrane"/>
    <property type="evidence" value="ECO:0007669"/>
    <property type="project" value="TreeGrafter"/>
</dbReference>
<dbReference type="GO" id="GO:0015920">
    <property type="term" value="P:lipopolysaccharide transport"/>
    <property type="evidence" value="ECO:0007669"/>
    <property type="project" value="UniProtKB-UniRule"/>
</dbReference>
<dbReference type="GO" id="GO:0001530">
    <property type="term" value="F:lipopolysaccharide binding"/>
    <property type="evidence" value="ECO:0007669"/>
    <property type="project" value="InterPro"/>
</dbReference>
<dbReference type="InterPro" id="IPR014340">
    <property type="entry name" value="LptA"/>
</dbReference>
<dbReference type="GO" id="GO:0017089">
    <property type="term" value="F:glycolipid transfer activity"/>
    <property type="evidence" value="ECO:0007669"/>
    <property type="project" value="TreeGrafter"/>
</dbReference>
<evidence type="ECO:0000256" key="4">
    <source>
        <dbReference type="HAMAP-Rule" id="MF_01914"/>
    </source>
</evidence>
<dbReference type="GO" id="GO:0043165">
    <property type="term" value="P:Gram-negative-bacterium-type cell outer membrane assembly"/>
    <property type="evidence" value="ECO:0007669"/>
    <property type="project" value="UniProtKB-UniRule"/>
</dbReference>
<keyword evidence="3 4" id="KW-0574">Periplasm</keyword>
<dbReference type="InterPro" id="IPR005653">
    <property type="entry name" value="OstA-like_N"/>
</dbReference>
<dbReference type="Gene3D" id="2.60.450.10">
    <property type="entry name" value="Lipopolysaccharide (LPS) transport protein A like domain"/>
    <property type="match status" value="1"/>
</dbReference>
<comment type="similarity">
    <text evidence="4">Belongs to the LptA family.</text>
</comment>
<protein>
    <recommendedName>
        <fullName evidence="4">Lipopolysaccharide export system protein LptA</fullName>
    </recommendedName>
</protein>
<keyword evidence="1 4" id="KW-0813">Transport</keyword>
<dbReference type="EMBL" id="QAON01000007">
    <property type="protein sequence ID" value="PTQ89427.1"/>
    <property type="molecule type" value="Genomic_DNA"/>
</dbReference>
<sequence length="180" mass="19488" precursor="true">MWYRLASLCLCLSPLLANALPNDRDQPISIAANSASFNEKTGIATYTGNIEVQQGSLLIKADEIIATVDKQGTIISVVAKGKPARFQQQPATDKGIASAEAEEVNYQARDGLVQLKGNAKLQQDNSSFKSQQISYSLDKGEIEAKGDSKNRVQLVFPPPKKEDRKTKKLGEPPTSTGTQP</sequence>
<dbReference type="NCBIfam" id="TIGR03002">
    <property type="entry name" value="outer_YhbN_LptA"/>
    <property type="match status" value="1"/>
</dbReference>
<accession>A0A2T5IZF1</accession>
<evidence type="ECO:0000259" key="6">
    <source>
        <dbReference type="Pfam" id="PF03968"/>
    </source>
</evidence>
<reference evidence="7 8" key="1">
    <citation type="submission" date="2018-04" db="EMBL/GenBank/DDBJ databases">
        <title>Genomic Encyclopedia of Archaeal and Bacterial Type Strains, Phase II (KMG-II): from individual species to whole genera.</title>
        <authorList>
            <person name="Goeker M."/>
        </authorList>
    </citation>
    <scope>NUCLEOTIDE SEQUENCE [LARGE SCALE GENOMIC DNA]</scope>
    <source>
        <strain evidence="7 8">DSM 5822</strain>
    </source>
</reference>